<evidence type="ECO:0008006" key="4">
    <source>
        <dbReference type="Google" id="ProtNLM"/>
    </source>
</evidence>
<dbReference type="EMBL" id="BLIN01000005">
    <property type="protein sequence ID" value="GFE08938.1"/>
    <property type="molecule type" value="Genomic_DNA"/>
</dbReference>
<comment type="caution">
    <text evidence="2">The sequence shown here is derived from an EMBL/GenBank/DDBJ whole genome shotgun (WGS) entry which is preliminary data.</text>
</comment>
<sequence length="211" mass="21832">MLSGERGLLSGERGLLSGERGVFSVAVPRGRVALPHGLVALPLGSPARRRIPAVAPVSHPGRPPGTRPRHRPRSMNRMISKPAKKAATASPCRVTVCRGCCCGDAAKVPGVDHAGQIPRLRAALDGAAPVRASECLDVCDQANVVVVQPSPAGRAAGGRPVWLGLVNDDDALADIAAWIRAGGPGLAEPPGVLDLYAITVSRRVREGLEKG</sequence>
<gene>
    <name evidence="2" type="ORF">Scani_52060</name>
</gene>
<evidence type="ECO:0000313" key="3">
    <source>
        <dbReference type="Proteomes" id="UP000435837"/>
    </source>
</evidence>
<dbReference type="AlphaFoldDB" id="A0A640SCZ6"/>
<evidence type="ECO:0000313" key="2">
    <source>
        <dbReference type="EMBL" id="GFE08938.1"/>
    </source>
</evidence>
<protein>
    <recommendedName>
        <fullName evidence="4">(2Fe-2S) ferredoxin domain-containing protein</fullName>
    </recommendedName>
</protein>
<dbReference type="Proteomes" id="UP000435837">
    <property type="component" value="Unassembled WGS sequence"/>
</dbReference>
<reference evidence="2 3" key="1">
    <citation type="submission" date="2019-12" db="EMBL/GenBank/DDBJ databases">
        <title>Whole genome shotgun sequence of Streptomyces caniferus NBRC 15389.</title>
        <authorList>
            <person name="Ichikawa N."/>
            <person name="Kimura A."/>
            <person name="Kitahashi Y."/>
            <person name="Komaki H."/>
            <person name="Tamura T."/>
        </authorList>
    </citation>
    <scope>NUCLEOTIDE SEQUENCE [LARGE SCALE GENOMIC DNA]</scope>
    <source>
        <strain evidence="2 3">NBRC 15389</strain>
    </source>
</reference>
<accession>A0A640SCZ6</accession>
<feature type="region of interest" description="Disordered" evidence="1">
    <location>
        <begin position="54"/>
        <end position="74"/>
    </location>
</feature>
<organism evidence="2 3">
    <name type="scientific">Streptomyces caniferus</name>
    <dbReference type="NCBI Taxonomy" id="285557"/>
    <lineage>
        <taxon>Bacteria</taxon>
        <taxon>Bacillati</taxon>
        <taxon>Actinomycetota</taxon>
        <taxon>Actinomycetes</taxon>
        <taxon>Kitasatosporales</taxon>
        <taxon>Streptomycetaceae</taxon>
        <taxon>Streptomyces</taxon>
    </lineage>
</organism>
<proteinExistence type="predicted"/>
<evidence type="ECO:0000256" key="1">
    <source>
        <dbReference type="SAM" id="MobiDB-lite"/>
    </source>
</evidence>
<name>A0A640SCZ6_9ACTN</name>